<reference evidence="1" key="1">
    <citation type="journal article" date="2015" name="Nature">
        <title>Complex archaea that bridge the gap between prokaryotes and eukaryotes.</title>
        <authorList>
            <person name="Spang A."/>
            <person name="Saw J.H."/>
            <person name="Jorgensen S.L."/>
            <person name="Zaremba-Niedzwiedzka K."/>
            <person name="Martijn J."/>
            <person name="Lind A.E."/>
            <person name="van Eijk R."/>
            <person name="Schleper C."/>
            <person name="Guy L."/>
            <person name="Ettema T.J."/>
        </authorList>
    </citation>
    <scope>NUCLEOTIDE SEQUENCE</scope>
</reference>
<sequence length="241" mass="27308">MSYRIICDLSHKEKLEEFPEFSLGEDDYEVDYIDKNEGPIDFETLEDFDILFIGNIQQTRDGKKDKFSQDELKAIKKFIGGGGGLLITTGDGGDRDISMKKGSIRVLYKVTGIRRFWNGIIQEVPSNYLVNKRNVHITELFNHPITKGISELIFPKCTFFTITEEDVEDIIVTSEKAEFKYYIDDKNGPIGPVPICVASKFYNGRSVCIGSSDWLTEDSDFGLDAGDNLKFLTNIIEWLAA</sequence>
<gene>
    <name evidence="1" type="ORF">LCGC14_0631720</name>
</gene>
<evidence type="ECO:0000313" key="1">
    <source>
        <dbReference type="EMBL" id="KKN50555.1"/>
    </source>
</evidence>
<dbReference type="SUPFAM" id="SSF52317">
    <property type="entry name" value="Class I glutamine amidotransferase-like"/>
    <property type="match status" value="1"/>
</dbReference>
<comment type="caution">
    <text evidence="1">The sequence shown here is derived from an EMBL/GenBank/DDBJ whole genome shotgun (WGS) entry which is preliminary data.</text>
</comment>
<name>A0A0F9R1R3_9ZZZZ</name>
<proteinExistence type="predicted"/>
<dbReference type="EMBL" id="LAZR01001108">
    <property type="protein sequence ID" value="KKN50555.1"/>
    <property type="molecule type" value="Genomic_DNA"/>
</dbReference>
<accession>A0A0F9R1R3</accession>
<dbReference type="AlphaFoldDB" id="A0A0F9R1R3"/>
<organism evidence="1">
    <name type="scientific">marine sediment metagenome</name>
    <dbReference type="NCBI Taxonomy" id="412755"/>
    <lineage>
        <taxon>unclassified sequences</taxon>
        <taxon>metagenomes</taxon>
        <taxon>ecological metagenomes</taxon>
    </lineage>
</organism>
<dbReference type="InterPro" id="IPR029062">
    <property type="entry name" value="Class_I_gatase-like"/>
</dbReference>
<protein>
    <recommendedName>
        <fullName evidence="2">Glutamine amidotransferase domain-containing protein</fullName>
    </recommendedName>
</protein>
<dbReference type="Gene3D" id="3.40.50.880">
    <property type="match status" value="1"/>
</dbReference>
<evidence type="ECO:0008006" key="2">
    <source>
        <dbReference type="Google" id="ProtNLM"/>
    </source>
</evidence>